<dbReference type="Proteomes" id="UP000199073">
    <property type="component" value="Unassembled WGS sequence"/>
</dbReference>
<keyword evidence="1" id="KW-1133">Transmembrane helix</keyword>
<keyword evidence="1" id="KW-0472">Membrane</keyword>
<dbReference type="EMBL" id="FNJI01000007">
    <property type="protein sequence ID" value="SDO87336.1"/>
    <property type="molecule type" value="Genomic_DNA"/>
</dbReference>
<sequence length="72" mass="7251">MANGTKLERKAAAGVSEKGNVATEVSKVSITFVAILGVAVGLWSLACIVGGLAASGGPLQFVANWFRAVTGM</sequence>
<evidence type="ECO:0000256" key="1">
    <source>
        <dbReference type="SAM" id="Phobius"/>
    </source>
</evidence>
<dbReference type="RefSeq" id="WP_092220844.1">
    <property type="nucleotide sequence ID" value="NZ_FNJI01000007.1"/>
</dbReference>
<feature type="transmembrane region" description="Helical" evidence="1">
    <location>
        <begin position="30"/>
        <end position="54"/>
    </location>
</feature>
<name>A0A1H0N492_9BACT</name>
<proteinExistence type="predicted"/>
<gene>
    <name evidence="2" type="ORF">SAMN05660330_01234</name>
</gene>
<keyword evidence="3" id="KW-1185">Reference proteome</keyword>
<organism evidence="2 3">
    <name type="scientific">Desulforhopalus singaporensis</name>
    <dbReference type="NCBI Taxonomy" id="91360"/>
    <lineage>
        <taxon>Bacteria</taxon>
        <taxon>Pseudomonadati</taxon>
        <taxon>Thermodesulfobacteriota</taxon>
        <taxon>Desulfobulbia</taxon>
        <taxon>Desulfobulbales</taxon>
        <taxon>Desulfocapsaceae</taxon>
        <taxon>Desulforhopalus</taxon>
    </lineage>
</organism>
<reference evidence="2 3" key="1">
    <citation type="submission" date="2016-10" db="EMBL/GenBank/DDBJ databases">
        <authorList>
            <person name="de Groot N.N."/>
        </authorList>
    </citation>
    <scope>NUCLEOTIDE SEQUENCE [LARGE SCALE GENOMIC DNA]</scope>
    <source>
        <strain evidence="2 3">DSM 12130</strain>
    </source>
</reference>
<evidence type="ECO:0000313" key="2">
    <source>
        <dbReference type="EMBL" id="SDO87336.1"/>
    </source>
</evidence>
<keyword evidence="1" id="KW-0812">Transmembrane</keyword>
<evidence type="ECO:0000313" key="3">
    <source>
        <dbReference type="Proteomes" id="UP000199073"/>
    </source>
</evidence>
<dbReference type="STRING" id="91360.SAMN05660330_01234"/>
<accession>A0A1H0N492</accession>
<protein>
    <submittedName>
        <fullName evidence="2">Uncharacterized protein</fullName>
    </submittedName>
</protein>
<dbReference type="AlphaFoldDB" id="A0A1H0N492"/>